<dbReference type="AlphaFoldDB" id="A0A6A4H6C3"/>
<dbReference type="Proteomes" id="UP000799118">
    <property type="component" value="Unassembled WGS sequence"/>
</dbReference>
<gene>
    <name evidence="2" type="ORF">BT96DRAFT_261809</name>
</gene>
<keyword evidence="1" id="KW-0472">Membrane</keyword>
<name>A0A6A4H6C3_9AGAR</name>
<dbReference type="EMBL" id="ML769588">
    <property type="protein sequence ID" value="KAE9392745.1"/>
    <property type="molecule type" value="Genomic_DNA"/>
</dbReference>
<evidence type="ECO:0000313" key="3">
    <source>
        <dbReference type="Proteomes" id="UP000799118"/>
    </source>
</evidence>
<sequence length="103" mass="12112">MDYGSTGTHGIIDRDDLVAPSSSYTLMHRRIFIRTRNCTTRTLTRILCPTATRSRFHRPLHHRIHRTIRRRPKFIPFLLLPLLITLLSLPLLSPIRGLDWEED</sequence>
<evidence type="ECO:0000256" key="1">
    <source>
        <dbReference type="SAM" id="Phobius"/>
    </source>
</evidence>
<reference evidence="2" key="1">
    <citation type="journal article" date="2019" name="Environ. Microbiol.">
        <title>Fungal ecological strategies reflected in gene transcription - a case study of two litter decomposers.</title>
        <authorList>
            <person name="Barbi F."/>
            <person name="Kohler A."/>
            <person name="Barry K."/>
            <person name="Baskaran P."/>
            <person name="Daum C."/>
            <person name="Fauchery L."/>
            <person name="Ihrmark K."/>
            <person name="Kuo A."/>
            <person name="LaButti K."/>
            <person name="Lipzen A."/>
            <person name="Morin E."/>
            <person name="Grigoriev I.V."/>
            <person name="Henrissat B."/>
            <person name="Lindahl B."/>
            <person name="Martin F."/>
        </authorList>
    </citation>
    <scope>NUCLEOTIDE SEQUENCE</scope>
    <source>
        <strain evidence="2">JB14</strain>
    </source>
</reference>
<feature type="transmembrane region" description="Helical" evidence="1">
    <location>
        <begin position="74"/>
        <end position="93"/>
    </location>
</feature>
<proteinExistence type="predicted"/>
<keyword evidence="1" id="KW-1133">Transmembrane helix</keyword>
<organism evidence="2 3">
    <name type="scientific">Gymnopus androsaceus JB14</name>
    <dbReference type="NCBI Taxonomy" id="1447944"/>
    <lineage>
        <taxon>Eukaryota</taxon>
        <taxon>Fungi</taxon>
        <taxon>Dikarya</taxon>
        <taxon>Basidiomycota</taxon>
        <taxon>Agaricomycotina</taxon>
        <taxon>Agaricomycetes</taxon>
        <taxon>Agaricomycetidae</taxon>
        <taxon>Agaricales</taxon>
        <taxon>Marasmiineae</taxon>
        <taxon>Omphalotaceae</taxon>
        <taxon>Gymnopus</taxon>
    </lineage>
</organism>
<accession>A0A6A4H6C3</accession>
<protein>
    <submittedName>
        <fullName evidence="2">Uncharacterized protein</fullName>
    </submittedName>
</protein>
<evidence type="ECO:0000313" key="2">
    <source>
        <dbReference type="EMBL" id="KAE9392745.1"/>
    </source>
</evidence>
<keyword evidence="3" id="KW-1185">Reference proteome</keyword>
<keyword evidence="1" id="KW-0812">Transmembrane</keyword>